<comment type="subcellular location">
    <subcellularLocation>
        <location evidence="1">Membrane</location>
        <topology evidence="1">Multi-pass membrane protein</topology>
    </subcellularLocation>
</comment>
<dbReference type="EMBL" id="WXWW01000081">
    <property type="protein sequence ID" value="NAW64562.1"/>
    <property type="molecule type" value="Genomic_DNA"/>
</dbReference>
<accession>A0A7X5AS91</accession>
<dbReference type="InterPro" id="IPR037185">
    <property type="entry name" value="EmrE-like"/>
</dbReference>
<sequence>MLTGLLAMTVTLLIWSGFFISLRASSQSDLTIADIALIRFVPAALLFGWLCRHKARHIFQTPKRYLALICWGAGLPYLLLAGYGLHYVPVADGASLIPGILPLLVSGIAVICFREPLSPMRRTGLAFIALGVACFVAKSLAGGQPGMLTGYAILLLASFSWAWFTIAMRVSGLSATEGAAVIAISGCGLLLAGFLSQTMTFNLLSVDTQEVMYHFLVQGVGVGIVSSLCYTLAISRLGAEMSAALGAFTPVLAALMAIPLFSEPLTGQTMIAMALIVIGALTASEVMPIPINRSKTVKKAMR</sequence>
<name>A0A7X5AS91_9GAMM</name>
<evidence type="ECO:0000256" key="2">
    <source>
        <dbReference type="ARBA" id="ARBA00007362"/>
    </source>
</evidence>
<dbReference type="OrthoDB" id="8162550at2"/>
<evidence type="ECO:0000313" key="8">
    <source>
        <dbReference type="Proteomes" id="UP000465712"/>
    </source>
</evidence>
<protein>
    <submittedName>
        <fullName evidence="7">EamA family transporter</fullName>
    </submittedName>
</protein>
<feature type="domain" description="EamA" evidence="6">
    <location>
        <begin position="3"/>
        <end position="135"/>
    </location>
</feature>
<organism evidence="7 8">
    <name type="scientific">Photobacterium halotolerans</name>
    <dbReference type="NCBI Taxonomy" id="265726"/>
    <lineage>
        <taxon>Bacteria</taxon>
        <taxon>Pseudomonadati</taxon>
        <taxon>Pseudomonadota</taxon>
        <taxon>Gammaproteobacteria</taxon>
        <taxon>Vibrionales</taxon>
        <taxon>Vibrionaceae</taxon>
        <taxon>Photobacterium</taxon>
    </lineage>
</organism>
<comment type="caution">
    <text evidence="7">The sequence shown here is derived from an EMBL/GenBank/DDBJ whole genome shotgun (WGS) entry which is preliminary data.</text>
</comment>
<keyword evidence="3" id="KW-0812">Transmembrane</keyword>
<dbReference type="Proteomes" id="UP000465712">
    <property type="component" value="Unassembled WGS sequence"/>
</dbReference>
<reference evidence="7 8" key="1">
    <citation type="submission" date="2017-05" db="EMBL/GenBank/DDBJ databases">
        <title>High clonality and local adaptation shapes Vibrionaceae linages within an endangered oasis.</title>
        <authorList>
            <person name="Vazquez-Rosas-Landa M."/>
        </authorList>
    </citation>
    <scope>NUCLEOTIDE SEQUENCE [LARGE SCALE GENOMIC DNA]</scope>
    <source>
        <strain evidence="7 8">P46_P4S1P180</strain>
    </source>
</reference>
<dbReference type="PANTHER" id="PTHR32322:SF2">
    <property type="entry name" value="EAMA DOMAIN-CONTAINING PROTEIN"/>
    <property type="match status" value="1"/>
</dbReference>
<dbReference type="PANTHER" id="PTHR32322">
    <property type="entry name" value="INNER MEMBRANE TRANSPORTER"/>
    <property type="match status" value="1"/>
</dbReference>
<dbReference type="InterPro" id="IPR000620">
    <property type="entry name" value="EamA_dom"/>
</dbReference>
<keyword evidence="4" id="KW-1133">Transmembrane helix</keyword>
<keyword evidence="5" id="KW-0472">Membrane</keyword>
<comment type="similarity">
    <text evidence="2">Belongs to the EamA transporter family.</text>
</comment>
<evidence type="ECO:0000259" key="6">
    <source>
        <dbReference type="Pfam" id="PF00892"/>
    </source>
</evidence>
<feature type="domain" description="EamA" evidence="6">
    <location>
        <begin position="149"/>
        <end position="281"/>
    </location>
</feature>
<evidence type="ECO:0000256" key="5">
    <source>
        <dbReference type="ARBA" id="ARBA00023136"/>
    </source>
</evidence>
<evidence type="ECO:0000256" key="3">
    <source>
        <dbReference type="ARBA" id="ARBA00022692"/>
    </source>
</evidence>
<proteinExistence type="inferred from homology"/>
<dbReference type="AlphaFoldDB" id="A0A7X5AS91"/>
<gene>
    <name evidence="7" type="ORF">CAG72_04970</name>
</gene>
<dbReference type="Pfam" id="PF00892">
    <property type="entry name" value="EamA"/>
    <property type="match status" value="2"/>
</dbReference>
<dbReference type="InterPro" id="IPR050638">
    <property type="entry name" value="AA-Vitamin_Transporters"/>
</dbReference>
<evidence type="ECO:0000256" key="1">
    <source>
        <dbReference type="ARBA" id="ARBA00004141"/>
    </source>
</evidence>
<dbReference type="GO" id="GO:0016020">
    <property type="term" value="C:membrane"/>
    <property type="evidence" value="ECO:0007669"/>
    <property type="project" value="UniProtKB-SubCell"/>
</dbReference>
<evidence type="ECO:0000256" key="4">
    <source>
        <dbReference type="ARBA" id="ARBA00022989"/>
    </source>
</evidence>
<dbReference type="SUPFAM" id="SSF103481">
    <property type="entry name" value="Multidrug resistance efflux transporter EmrE"/>
    <property type="match status" value="2"/>
</dbReference>
<evidence type="ECO:0000313" key="7">
    <source>
        <dbReference type="EMBL" id="NAW64562.1"/>
    </source>
</evidence>